<feature type="transmembrane region" description="Helical" evidence="1">
    <location>
        <begin position="171"/>
        <end position="198"/>
    </location>
</feature>
<keyword evidence="3" id="KW-1185">Reference proteome</keyword>
<dbReference type="Proteomes" id="UP000187822">
    <property type="component" value="Chromosome I"/>
</dbReference>
<accession>A0A1R4A779</accession>
<gene>
    <name evidence="2" type="ORF">CPM_0982</name>
</gene>
<feature type="transmembrane region" description="Helical" evidence="1">
    <location>
        <begin position="52"/>
        <end position="75"/>
    </location>
</feature>
<feature type="transmembrane region" description="Helical" evidence="1">
    <location>
        <begin position="111"/>
        <end position="130"/>
    </location>
</feature>
<name>A0A1R4A779_9ARCH</name>
<dbReference type="KEGG" id="cdiv:CPM_0982"/>
<protein>
    <submittedName>
        <fullName evidence="2">ABC transporter permease</fullName>
    </submittedName>
</protein>
<evidence type="ECO:0000313" key="3">
    <source>
        <dbReference type="Proteomes" id="UP000187822"/>
    </source>
</evidence>
<sequence length="318" mass="35813">MNHIRIFLPFLRKEFITMLKSNIYLLIILIDVAVSIFSSILTIDRLIDGGHLVMQISLLSFFPNVFNFFLIFLIAPSISISDEKENGTWDVLKVKLGDDTSPLLAKILSQIIFSFILILVSALMFMLIYYSNFSQFPSVTSIGFCQTTKIYCGNFTGTFSHTSHNFVKSNIAFSILDVIEVILIAFFAIIPVVLISVLISKFSRTRINSIIISIGYYIGFTAVFSLLTKFNLTSVFNINALIDSLNPNFLFTVAGSLLKFSNVILITPHAKIFSDFISSNAPLFSYFAYFILISSVATFFVFFPNGGEIRSWLNKVKE</sequence>
<proteinExistence type="predicted"/>
<feature type="transmembrane region" description="Helical" evidence="1">
    <location>
        <begin position="286"/>
        <end position="303"/>
    </location>
</feature>
<feature type="transmembrane region" description="Helical" evidence="1">
    <location>
        <begin position="210"/>
        <end position="228"/>
    </location>
</feature>
<keyword evidence="1" id="KW-0812">Transmembrane</keyword>
<organism evidence="2 3">
    <name type="scientific">Cuniculiplasma divulgatum</name>
    <dbReference type="NCBI Taxonomy" id="1673428"/>
    <lineage>
        <taxon>Archaea</taxon>
        <taxon>Methanobacteriati</taxon>
        <taxon>Thermoplasmatota</taxon>
        <taxon>Thermoplasmata</taxon>
        <taxon>Thermoplasmatales</taxon>
        <taxon>Cuniculiplasmataceae</taxon>
        <taxon>Cuniculiplasma</taxon>
    </lineage>
</organism>
<evidence type="ECO:0000256" key="1">
    <source>
        <dbReference type="SAM" id="Phobius"/>
    </source>
</evidence>
<keyword evidence="1" id="KW-0472">Membrane</keyword>
<feature type="transmembrane region" description="Helical" evidence="1">
    <location>
        <begin position="21"/>
        <end position="40"/>
    </location>
</feature>
<dbReference type="AlphaFoldDB" id="A0A1R4A779"/>
<keyword evidence="1" id="KW-1133">Transmembrane helix</keyword>
<dbReference type="EMBL" id="LT719092">
    <property type="protein sequence ID" value="SJK84820.1"/>
    <property type="molecule type" value="Genomic_DNA"/>
</dbReference>
<reference evidence="3" key="1">
    <citation type="submission" date="2016-06" db="EMBL/GenBank/DDBJ databases">
        <authorList>
            <person name="Toshchakov V.S."/>
        </authorList>
    </citation>
    <scope>NUCLEOTIDE SEQUENCE [LARGE SCALE GENOMIC DNA]</scope>
    <source>
        <strain>PM4 (JCM 30641</strain>
        <strain evidence="3">\VKM B-2940)</strain>
    </source>
</reference>
<dbReference type="STRING" id="1673428.CPM_0982"/>
<evidence type="ECO:0000313" key="2">
    <source>
        <dbReference type="EMBL" id="SJK84820.1"/>
    </source>
</evidence>